<reference evidence="3 4" key="1">
    <citation type="journal article" date="2015" name="PLoS Pathog.">
        <title>Leptomonas seymouri: Adaptations to the Dixenous Life Cycle Analyzed by Genome Sequencing, Transcriptome Profiling and Co-infection with Leishmania donovani.</title>
        <authorList>
            <person name="Kraeva N."/>
            <person name="Butenko A."/>
            <person name="Hlavacova J."/>
            <person name="Kostygov A."/>
            <person name="Myskova J."/>
            <person name="Grybchuk D."/>
            <person name="Lestinova T."/>
            <person name="Votypka J."/>
            <person name="Volf P."/>
            <person name="Opperdoes F."/>
            <person name="Flegontov P."/>
            <person name="Lukes J."/>
            <person name="Yurchenko V."/>
        </authorList>
    </citation>
    <scope>NUCLEOTIDE SEQUENCE [LARGE SCALE GENOMIC DNA]</scope>
    <source>
        <strain evidence="3 4">ATCC 30220</strain>
    </source>
</reference>
<feature type="region of interest" description="Disordered" evidence="2">
    <location>
        <begin position="1"/>
        <end position="21"/>
    </location>
</feature>
<sequence length="238" mass="25819">MSESHTAATEASSSSPAATLPYPNVLQARHITEAHRRTAAAATLGYQENLVDEQARLENEDLVLSEEETVWLQQRLEWQRAANAAAAQFRQCACDVVKSIKDSDDAQRHSGNNASSVESNGSSATEKGVDVYHAACDGDVGLLAQWAKEVSPSSLSSRVNALGQPDPATYNGVQFKQRWLFRAPPLTFAAAFGREEAVSFLLAHGADPRVKSSTGLRAVDYAERRGYTNIVVMLRGEQ</sequence>
<keyword evidence="1" id="KW-0040">ANK repeat</keyword>
<dbReference type="SUPFAM" id="SSF48403">
    <property type="entry name" value="Ankyrin repeat"/>
    <property type="match status" value="1"/>
</dbReference>
<comment type="caution">
    <text evidence="3">The sequence shown here is derived from an EMBL/GenBank/DDBJ whole genome shotgun (WGS) entry which is preliminary data.</text>
</comment>
<dbReference type="InterPro" id="IPR002110">
    <property type="entry name" value="Ankyrin_rpt"/>
</dbReference>
<dbReference type="EMBL" id="LJSK01000138">
    <property type="protein sequence ID" value="KPI86304.1"/>
    <property type="molecule type" value="Genomic_DNA"/>
</dbReference>
<name>A0A0N1PCZ4_LEPSE</name>
<dbReference type="PROSITE" id="PS50088">
    <property type="entry name" value="ANK_REPEAT"/>
    <property type="match status" value="1"/>
</dbReference>
<dbReference type="AlphaFoldDB" id="A0A0N1PCZ4"/>
<dbReference type="Proteomes" id="UP000038009">
    <property type="component" value="Unassembled WGS sequence"/>
</dbReference>
<accession>A0A0N1PCZ4</accession>
<dbReference type="OMA" id="FHAACDG"/>
<dbReference type="Gene3D" id="1.25.40.20">
    <property type="entry name" value="Ankyrin repeat-containing domain"/>
    <property type="match status" value="1"/>
</dbReference>
<feature type="repeat" description="ANK" evidence="1">
    <location>
        <begin position="185"/>
        <end position="213"/>
    </location>
</feature>
<evidence type="ECO:0000313" key="3">
    <source>
        <dbReference type="EMBL" id="KPI86304.1"/>
    </source>
</evidence>
<organism evidence="3 4">
    <name type="scientific">Leptomonas seymouri</name>
    <dbReference type="NCBI Taxonomy" id="5684"/>
    <lineage>
        <taxon>Eukaryota</taxon>
        <taxon>Discoba</taxon>
        <taxon>Euglenozoa</taxon>
        <taxon>Kinetoplastea</taxon>
        <taxon>Metakinetoplastina</taxon>
        <taxon>Trypanosomatida</taxon>
        <taxon>Trypanosomatidae</taxon>
        <taxon>Leishmaniinae</taxon>
        <taxon>Leptomonas</taxon>
    </lineage>
</organism>
<dbReference type="Pfam" id="PF13637">
    <property type="entry name" value="Ank_4"/>
    <property type="match status" value="1"/>
</dbReference>
<dbReference type="OrthoDB" id="341259at2759"/>
<evidence type="ECO:0000256" key="2">
    <source>
        <dbReference type="SAM" id="MobiDB-lite"/>
    </source>
</evidence>
<gene>
    <name evidence="3" type="ORF">ABL78_4651</name>
</gene>
<feature type="compositionally biased region" description="Polar residues" evidence="2">
    <location>
        <begin position="109"/>
        <end position="124"/>
    </location>
</feature>
<protein>
    <submittedName>
        <fullName evidence="3">Uncharacterized protein</fullName>
    </submittedName>
</protein>
<dbReference type="InterPro" id="IPR036770">
    <property type="entry name" value="Ankyrin_rpt-contain_sf"/>
</dbReference>
<feature type="region of interest" description="Disordered" evidence="2">
    <location>
        <begin position="103"/>
        <end position="124"/>
    </location>
</feature>
<dbReference type="VEuPathDB" id="TriTrypDB:Lsey_0138_0190"/>
<evidence type="ECO:0000256" key="1">
    <source>
        <dbReference type="PROSITE-ProRule" id="PRU00023"/>
    </source>
</evidence>
<keyword evidence="4" id="KW-1185">Reference proteome</keyword>
<feature type="compositionally biased region" description="Low complexity" evidence="2">
    <location>
        <begin position="1"/>
        <end position="19"/>
    </location>
</feature>
<evidence type="ECO:0000313" key="4">
    <source>
        <dbReference type="Proteomes" id="UP000038009"/>
    </source>
</evidence>
<proteinExistence type="predicted"/>